<name>A0ABS7FDL2_9NEIS</name>
<protein>
    <recommendedName>
        <fullName evidence="3">Secreted protein</fullName>
    </recommendedName>
</protein>
<evidence type="ECO:0000313" key="2">
    <source>
        <dbReference type="Proteomes" id="UP000711178"/>
    </source>
</evidence>
<sequence length="83" mass="9600">MMLLLLLYLGAWRAARGQPACKPRTGGSVIVPIRAVFCLLAAMGRRRLEQQVAELVNPHKQVRTFYLTLVQKWKYHKNQILMH</sequence>
<dbReference type="RefSeq" id="WP_146008340.1">
    <property type="nucleotide sequence ID" value="NZ_CP142381.1"/>
</dbReference>
<evidence type="ECO:0000313" key="1">
    <source>
        <dbReference type="EMBL" id="MBW8287398.1"/>
    </source>
</evidence>
<comment type="caution">
    <text evidence="1">The sequence shown here is derived from an EMBL/GenBank/DDBJ whole genome shotgun (WGS) entry which is preliminary data.</text>
</comment>
<evidence type="ECO:0008006" key="3">
    <source>
        <dbReference type="Google" id="ProtNLM"/>
    </source>
</evidence>
<proteinExistence type="predicted"/>
<dbReference type="GeneID" id="89685267"/>
<dbReference type="EMBL" id="JAHDTB010000005">
    <property type="protein sequence ID" value="MBW8287398.1"/>
    <property type="molecule type" value="Genomic_DNA"/>
</dbReference>
<accession>A0ABS7FDL2</accession>
<keyword evidence="2" id="KW-1185">Reference proteome</keyword>
<organism evidence="1 2">
    <name type="scientific">Chromobacterium subtsugae</name>
    <dbReference type="NCBI Taxonomy" id="251747"/>
    <lineage>
        <taxon>Bacteria</taxon>
        <taxon>Pseudomonadati</taxon>
        <taxon>Pseudomonadota</taxon>
        <taxon>Betaproteobacteria</taxon>
        <taxon>Neisseriales</taxon>
        <taxon>Chromobacteriaceae</taxon>
        <taxon>Chromobacterium</taxon>
    </lineage>
</organism>
<gene>
    <name evidence="1" type="ORF">KIF53_07120</name>
</gene>
<dbReference type="Proteomes" id="UP000711178">
    <property type="component" value="Unassembled WGS sequence"/>
</dbReference>
<reference evidence="1 2" key="1">
    <citation type="submission" date="2021-05" db="EMBL/GenBank/DDBJ databases">
        <title>Draft Whole Genome Sequencing Of Biosensor Chromobacterium violaceum Strain CV026 Reveals A Regulatory RNA In Chromobacterium violaceum Phenotype Regulatory Network.</title>
        <authorList>
            <person name="Hong K.W."/>
            <person name="Chan K.G."/>
            <person name="Chang C.-Y."/>
        </authorList>
    </citation>
    <scope>NUCLEOTIDE SEQUENCE [LARGE SCALE GENOMIC DNA]</scope>
    <source>
        <strain evidence="1 2">ATCC 31532</strain>
    </source>
</reference>